<dbReference type="InterPro" id="IPR038071">
    <property type="entry name" value="UROD/MetE-like_sf"/>
</dbReference>
<sequence length="78" mass="8831">MSDALTAYRYPDEIRSGVYDFARLASVKEMVGLLRAASKTNTPDTFWVNRECGLKPRKWPETKAALINIVAAAHYMRP</sequence>
<dbReference type="Proteomes" id="UP001061070">
    <property type="component" value="Unassembled WGS sequence"/>
</dbReference>
<keyword evidence="3" id="KW-1185">Reference proteome</keyword>
<dbReference type="EMBL" id="BAQW01000001">
    <property type="protein sequence ID" value="GBR08525.1"/>
    <property type="molecule type" value="Genomic_DNA"/>
</dbReference>
<gene>
    <name evidence="2" type="ORF">AA0228_0371</name>
</gene>
<dbReference type="InterPro" id="IPR002629">
    <property type="entry name" value="Met_Synth_C/arc"/>
</dbReference>
<evidence type="ECO:0000313" key="3">
    <source>
        <dbReference type="Proteomes" id="UP001061070"/>
    </source>
</evidence>
<dbReference type="Gene3D" id="3.20.20.210">
    <property type="match status" value="1"/>
</dbReference>
<protein>
    <recommendedName>
        <fullName evidence="1">Cobalamin-independent methionine synthase MetE C-terminal/archaeal domain-containing protein</fullName>
    </recommendedName>
</protein>
<dbReference type="RefSeq" id="WP_244902090.1">
    <property type="nucleotide sequence ID" value="NZ_BAQW01000001.1"/>
</dbReference>
<feature type="domain" description="Cobalamin-independent methionine synthase MetE C-terminal/archaeal" evidence="1">
    <location>
        <begin position="3"/>
        <end position="74"/>
    </location>
</feature>
<name>A0ABQ0Q826_9PROT</name>
<organism evidence="2 3">
    <name type="scientific">Gluconobacter frateurii NRIC 0228</name>
    <dbReference type="NCBI Taxonomy" id="1307946"/>
    <lineage>
        <taxon>Bacteria</taxon>
        <taxon>Pseudomonadati</taxon>
        <taxon>Pseudomonadota</taxon>
        <taxon>Alphaproteobacteria</taxon>
        <taxon>Acetobacterales</taxon>
        <taxon>Acetobacteraceae</taxon>
        <taxon>Gluconobacter</taxon>
    </lineage>
</organism>
<dbReference type="Pfam" id="PF01717">
    <property type="entry name" value="Meth_synt_2"/>
    <property type="match status" value="1"/>
</dbReference>
<dbReference type="SUPFAM" id="SSF51726">
    <property type="entry name" value="UROD/MetE-like"/>
    <property type="match status" value="1"/>
</dbReference>
<comment type="caution">
    <text evidence="2">The sequence shown here is derived from an EMBL/GenBank/DDBJ whole genome shotgun (WGS) entry which is preliminary data.</text>
</comment>
<proteinExistence type="predicted"/>
<reference evidence="2" key="1">
    <citation type="submission" date="2013-04" db="EMBL/GenBank/DDBJ databases">
        <title>The genome sequencing project of 58 acetic acid bacteria.</title>
        <authorList>
            <person name="Okamoto-Kainuma A."/>
            <person name="Ishikawa M."/>
            <person name="Umino S."/>
            <person name="Koizumi Y."/>
            <person name="Shiwa Y."/>
            <person name="Yoshikawa H."/>
            <person name="Matsutani M."/>
            <person name="Matsushita K."/>
        </authorList>
    </citation>
    <scope>NUCLEOTIDE SEQUENCE</scope>
    <source>
        <strain evidence="2">NRIC 0228</strain>
    </source>
</reference>
<evidence type="ECO:0000259" key="1">
    <source>
        <dbReference type="Pfam" id="PF01717"/>
    </source>
</evidence>
<evidence type="ECO:0000313" key="2">
    <source>
        <dbReference type="EMBL" id="GBR08525.1"/>
    </source>
</evidence>
<accession>A0ABQ0Q826</accession>